<dbReference type="OrthoDB" id="47007at2759"/>
<dbReference type="CDD" id="cd05233">
    <property type="entry name" value="SDR_c"/>
    <property type="match status" value="1"/>
</dbReference>
<dbReference type="PANTHER" id="PTHR42760:SF111">
    <property type="entry name" value="3-OXOACYL-(ACYL-CARRIER-PROTEIN) REDUCTASE (AFU_ORTHOLOGUE AFUA_1G10100)"/>
    <property type="match status" value="1"/>
</dbReference>
<dbReference type="AlphaFoldDB" id="A0A6A6UKK3"/>
<gene>
    <name evidence="5" type="ORF">BT63DRAFT_421017</name>
</gene>
<evidence type="ECO:0000313" key="6">
    <source>
        <dbReference type="Proteomes" id="UP000799302"/>
    </source>
</evidence>
<protein>
    <submittedName>
        <fullName evidence="5">NAD(P)-binding protein</fullName>
    </submittedName>
</protein>
<evidence type="ECO:0000256" key="2">
    <source>
        <dbReference type="ARBA" id="ARBA00022857"/>
    </source>
</evidence>
<dbReference type="Gene3D" id="3.40.50.720">
    <property type="entry name" value="NAD(P)-binding Rossmann-like Domain"/>
    <property type="match status" value="1"/>
</dbReference>
<comment type="similarity">
    <text evidence="1 4">Belongs to the short-chain dehydrogenases/reductases (SDR) family.</text>
</comment>
<dbReference type="PRINTS" id="PR00081">
    <property type="entry name" value="GDHRDH"/>
</dbReference>
<dbReference type="SUPFAM" id="SSF51735">
    <property type="entry name" value="NAD(P)-binding Rossmann-fold domains"/>
    <property type="match status" value="1"/>
</dbReference>
<dbReference type="GO" id="GO:0048038">
    <property type="term" value="F:quinone binding"/>
    <property type="evidence" value="ECO:0007669"/>
    <property type="project" value="TreeGrafter"/>
</dbReference>
<keyword evidence="3" id="KW-0560">Oxidoreductase</keyword>
<dbReference type="PROSITE" id="PS00061">
    <property type="entry name" value="ADH_SHORT"/>
    <property type="match status" value="1"/>
</dbReference>
<keyword evidence="2" id="KW-0521">NADP</keyword>
<name>A0A6A6UKK3_9PEZI</name>
<reference evidence="5" key="1">
    <citation type="journal article" date="2020" name="Stud. Mycol.">
        <title>101 Dothideomycetes genomes: a test case for predicting lifestyles and emergence of pathogens.</title>
        <authorList>
            <person name="Haridas S."/>
            <person name="Albert R."/>
            <person name="Binder M."/>
            <person name="Bloem J."/>
            <person name="Labutti K."/>
            <person name="Salamov A."/>
            <person name="Andreopoulos B."/>
            <person name="Baker S."/>
            <person name="Barry K."/>
            <person name="Bills G."/>
            <person name="Bluhm B."/>
            <person name="Cannon C."/>
            <person name="Castanera R."/>
            <person name="Culley D."/>
            <person name="Daum C."/>
            <person name="Ezra D."/>
            <person name="Gonzalez J."/>
            <person name="Henrissat B."/>
            <person name="Kuo A."/>
            <person name="Liang C."/>
            <person name="Lipzen A."/>
            <person name="Lutzoni F."/>
            <person name="Magnuson J."/>
            <person name="Mondo S."/>
            <person name="Nolan M."/>
            <person name="Ohm R."/>
            <person name="Pangilinan J."/>
            <person name="Park H.-J."/>
            <person name="Ramirez L."/>
            <person name="Alfaro M."/>
            <person name="Sun H."/>
            <person name="Tritt A."/>
            <person name="Yoshinaga Y."/>
            <person name="Zwiers L.-H."/>
            <person name="Turgeon B."/>
            <person name="Goodwin S."/>
            <person name="Spatafora J."/>
            <person name="Crous P."/>
            <person name="Grigoriev I."/>
        </authorList>
    </citation>
    <scope>NUCLEOTIDE SEQUENCE</scope>
    <source>
        <strain evidence="5">CBS 115976</strain>
    </source>
</reference>
<dbReference type="FunFam" id="3.40.50.720:FF:000374">
    <property type="entry name" value="3-oxoacyl-(Acyl-carrier-protein) reductase"/>
    <property type="match status" value="1"/>
</dbReference>
<dbReference type="InterPro" id="IPR002347">
    <property type="entry name" value="SDR_fam"/>
</dbReference>
<proteinExistence type="inferred from homology"/>
<dbReference type="Pfam" id="PF00106">
    <property type="entry name" value="adh_short"/>
    <property type="match status" value="1"/>
</dbReference>
<dbReference type="EMBL" id="MU004231">
    <property type="protein sequence ID" value="KAF2672805.1"/>
    <property type="molecule type" value="Genomic_DNA"/>
</dbReference>
<dbReference type="PANTHER" id="PTHR42760">
    <property type="entry name" value="SHORT-CHAIN DEHYDROGENASES/REDUCTASES FAMILY MEMBER"/>
    <property type="match status" value="1"/>
</dbReference>
<dbReference type="PRINTS" id="PR00080">
    <property type="entry name" value="SDRFAMILY"/>
</dbReference>
<evidence type="ECO:0000313" key="5">
    <source>
        <dbReference type="EMBL" id="KAF2672805.1"/>
    </source>
</evidence>
<dbReference type="Proteomes" id="UP000799302">
    <property type="component" value="Unassembled WGS sequence"/>
</dbReference>
<dbReference type="InterPro" id="IPR020904">
    <property type="entry name" value="Sc_DH/Rdtase_CS"/>
</dbReference>
<evidence type="ECO:0000256" key="3">
    <source>
        <dbReference type="ARBA" id="ARBA00023002"/>
    </source>
</evidence>
<accession>A0A6A6UKK3</accession>
<evidence type="ECO:0000256" key="1">
    <source>
        <dbReference type="ARBA" id="ARBA00006484"/>
    </source>
</evidence>
<keyword evidence="6" id="KW-1185">Reference proteome</keyword>
<sequence>MAQSSSNELAGKIALVTGASRGIGAAICEVLAGKGANLILNYTSESSTQRTQGLASRIQSQYGVKAIVVQADMGTTDGPGHIIEQAVKSFADLGLEKADSFQLDILINNAGVSVNLPIEECHAEDFAFQYNINVRGPLLLMKAAIDYLPHDRSGRIVNLSSVSASLGFVGQSVYGGTKAALEAMTRTWARELAPRATVNAVNPGPVATDMVSIVIPWPSSKANSRSMVVQRFRRLPIECARS</sequence>
<dbReference type="GO" id="GO:0016616">
    <property type="term" value="F:oxidoreductase activity, acting on the CH-OH group of donors, NAD or NADP as acceptor"/>
    <property type="evidence" value="ECO:0007669"/>
    <property type="project" value="TreeGrafter"/>
</dbReference>
<dbReference type="InterPro" id="IPR036291">
    <property type="entry name" value="NAD(P)-bd_dom_sf"/>
</dbReference>
<organism evidence="5 6">
    <name type="scientific">Microthyrium microscopicum</name>
    <dbReference type="NCBI Taxonomy" id="703497"/>
    <lineage>
        <taxon>Eukaryota</taxon>
        <taxon>Fungi</taxon>
        <taxon>Dikarya</taxon>
        <taxon>Ascomycota</taxon>
        <taxon>Pezizomycotina</taxon>
        <taxon>Dothideomycetes</taxon>
        <taxon>Dothideomycetes incertae sedis</taxon>
        <taxon>Microthyriales</taxon>
        <taxon>Microthyriaceae</taxon>
        <taxon>Microthyrium</taxon>
    </lineage>
</organism>
<dbReference type="GO" id="GO:0006633">
    <property type="term" value="P:fatty acid biosynthetic process"/>
    <property type="evidence" value="ECO:0007669"/>
    <property type="project" value="TreeGrafter"/>
</dbReference>
<evidence type="ECO:0000256" key="4">
    <source>
        <dbReference type="RuleBase" id="RU000363"/>
    </source>
</evidence>